<evidence type="ECO:0000313" key="5">
    <source>
        <dbReference type="Proteomes" id="UP001272242"/>
    </source>
</evidence>
<dbReference type="Proteomes" id="UP001272242">
    <property type="component" value="Unassembled WGS sequence"/>
</dbReference>
<keyword evidence="5" id="KW-1185">Reference proteome</keyword>
<dbReference type="SUPFAM" id="SSF52047">
    <property type="entry name" value="RNI-like"/>
    <property type="match status" value="1"/>
</dbReference>
<organism evidence="4 5">
    <name type="scientific">Gemmata algarum</name>
    <dbReference type="NCBI Taxonomy" id="2975278"/>
    <lineage>
        <taxon>Bacteria</taxon>
        <taxon>Pseudomonadati</taxon>
        <taxon>Planctomycetota</taxon>
        <taxon>Planctomycetia</taxon>
        <taxon>Gemmatales</taxon>
        <taxon>Gemmataceae</taxon>
        <taxon>Gemmata</taxon>
    </lineage>
</organism>
<proteinExistence type="predicted"/>
<accession>A0ABU5F609</accession>
<keyword evidence="3" id="KW-0677">Repeat</keyword>
<gene>
    <name evidence="4" type="ORF">R5W23_004090</name>
</gene>
<evidence type="ECO:0000313" key="4">
    <source>
        <dbReference type="EMBL" id="MDY3562624.1"/>
    </source>
</evidence>
<evidence type="ECO:0000256" key="1">
    <source>
        <dbReference type="ARBA" id="ARBA00022468"/>
    </source>
</evidence>
<dbReference type="NCBIfam" id="TIGR02996">
    <property type="entry name" value="rpt_mate_G_obs"/>
    <property type="match status" value="1"/>
</dbReference>
<dbReference type="PANTHER" id="PTHR24113">
    <property type="entry name" value="RAN GTPASE-ACTIVATING PROTEIN 1"/>
    <property type="match status" value="1"/>
</dbReference>
<keyword evidence="1" id="KW-0343">GTPase activation</keyword>
<dbReference type="InterPro" id="IPR014338">
    <property type="entry name" value="CHP02996_rpt-companion-dom"/>
</dbReference>
<dbReference type="Pfam" id="PF13516">
    <property type="entry name" value="LRR_6"/>
    <property type="match status" value="4"/>
</dbReference>
<dbReference type="InterPro" id="IPR001611">
    <property type="entry name" value="Leu-rich_rpt"/>
</dbReference>
<dbReference type="InterPro" id="IPR032675">
    <property type="entry name" value="LRR_dom_sf"/>
</dbReference>
<dbReference type="EMBL" id="JAXBLV010000219">
    <property type="protein sequence ID" value="MDY3562624.1"/>
    <property type="molecule type" value="Genomic_DNA"/>
</dbReference>
<dbReference type="Gene3D" id="3.80.10.10">
    <property type="entry name" value="Ribonuclease Inhibitor"/>
    <property type="match status" value="2"/>
</dbReference>
<dbReference type="SMART" id="SM00368">
    <property type="entry name" value="LRR_RI"/>
    <property type="match status" value="4"/>
</dbReference>
<dbReference type="PANTHER" id="PTHR24113:SF12">
    <property type="entry name" value="RAN GTPASE-ACTIVATING PROTEIN 1"/>
    <property type="match status" value="1"/>
</dbReference>
<dbReference type="InterPro" id="IPR027038">
    <property type="entry name" value="RanGap"/>
</dbReference>
<protein>
    <submittedName>
        <fullName evidence="4">TIGR02996 domain-containing protein</fullName>
    </submittedName>
</protein>
<evidence type="ECO:0000256" key="2">
    <source>
        <dbReference type="ARBA" id="ARBA00022614"/>
    </source>
</evidence>
<name>A0ABU5F609_9BACT</name>
<keyword evidence="2" id="KW-0433">Leucine-rich repeat</keyword>
<reference evidence="5" key="1">
    <citation type="journal article" date="2023" name="Mar. Drugs">
        <title>Gemmata algarum, a Novel Planctomycete Isolated from an Algal Mat, Displays Antimicrobial Activity.</title>
        <authorList>
            <person name="Kumar G."/>
            <person name="Kallscheuer N."/>
            <person name="Kashif M."/>
            <person name="Ahamad S."/>
            <person name="Jagadeeshwari U."/>
            <person name="Pannikurungottu S."/>
            <person name="Haufschild T."/>
            <person name="Kabuu M."/>
            <person name="Sasikala C."/>
            <person name="Jogler C."/>
            <person name="Ramana C."/>
        </authorList>
    </citation>
    <scope>NUCLEOTIDE SEQUENCE [LARGE SCALE GENOMIC DNA]</scope>
    <source>
        <strain evidence="5">JC673</strain>
    </source>
</reference>
<evidence type="ECO:0000256" key="3">
    <source>
        <dbReference type="ARBA" id="ARBA00022737"/>
    </source>
</evidence>
<sequence length="401" mass="43127">MLPDEEALLRAVCDGPDDDTPRLVYADWLDDHPDAPGGTPDGRRARAELIRLDVELVRHAQTYDDPRWAEIVPQTEALIRAHWPEWVAPLKAVPRVKWPGQLAWPGGYDRGFVDMVEFPTARAFAEQAARAYSLTPAGYLYFSRLTPRTAGALRLPHMRTVHTLNLGQGVRQHPGSYQHRPQEIGPAGAQALAANPTLTRLHTLSLAGCRIGDAGAEALAAAADAGCFPRLNERPTYLAELDLSANGLTAVGLAAVLRSRLVAGVGRLRLACNPLGGAGAAVLAAVPLPETLWELDLNDTDLTDAGVQTLAAAPLSEGLEVLCLIYNGLTDGAVETLTRGARPRLKSLYLGYNRITPRGAERLAGWCQGRSNAHVDLRGNVLGADDRAGLRPLFGDAHVDF</sequence>
<dbReference type="RefSeq" id="WP_320688934.1">
    <property type="nucleotide sequence ID" value="NZ_JAXBLV010000219.1"/>
</dbReference>
<comment type="caution">
    <text evidence="4">The sequence shown here is derived from an EMBL/GenBank/DDBJ whole genome shotgun (WGS) entry which is preliminary data.</text>
</comment>